<accession>A0AA87ZP03</accession>
<organism evidence="1 2">
    <name type="scientific">Ficus carica</name>
    <name type="common">Common fig</name>
    <dbReference type="NCBI Taxonomy" id="3494"/>
    <lineage>
        <taxon>Eukaryota</taxon>
        <taxon>Viridiplantae</taxon>
        <taxon>Streptophyta</taxon>
        <taxon>Embryophyta</taxon>
        <taxon>Tracheophyta</taxon>
        <taxon>Spermatophyta</taxon>
        <taxon>Magnoliopsida</taxon>
        <taxon>eudicotyledons</taxon>
        <taxon>Gunneridae</taxon>
        <taxon>Pentapetalae</taxon>
        <taxon>rosids</taxon>
        <taxon>fabids</taxon>
        <taxon>Rosales</taxon>
        <taxon>Moraceae</taxon>
        <taxon>Ficeae</taxon>
        <taxon>Ficus</taxon>
    </lineage>
</organism>
<dbReference type="EMBL" id="BTGU01000010">
    <property type="protein sequence ID" value="GMN39738.1"/>
    <property type="molecule type" value="Genomic_DNA"/>
</dbReference>
<keyword evidence="2" id="KW-1185">Reference proteome</keyword>
<protein>
    <submittedName>
        <fullName evidence="1">Uncharacterized protein</fullName>
    </submittedName>
</protein>
<comment type="caution">
    <text evidence="1">The sequence shown here is derived from an EMBL/GenBank/DDBJ whole genome shotgun (WGS) entry which is preliminary data.</text>
</comment>
<dbReference type="AlphaFoldDB" id="A0AA87ZP03"/>
<sequence length="134" mass="14839">MTPICRSSINEASRKRAVVVVSSCTIVEVHRSPEQPRGPMPSRHRGGLHEALICMSVVVNDGFFVVIGRLAVSNHVSTTTQYPAEGGGYRSATIRYPVGGDTYWLVSRWTLDGNQPITNDWLISSRMLIDNLRI</sequence>
<evidence type="ECO:0000313" key="1">
    <source>
        <dbReference type="EMBL" id="GMN39738.1"/>
    </source>
</evidence>
<gene>
    <name evidence="1" type="ORF">TIFTF001_008969</name>
</gene>
<proteinExistence type="predicted"/>
<name>A0AA87ZP03_FICCA</name>
<reference evidence="1" key="1">
    <citation type="submission" date="2023-07" db="EMBL/GenBank/DDBJ databases">
        <title>draft genome sequence of fig (Ficus carica).</title>
        <authorList>
            <person name="Takahashi T."/>
            <person name="Nishimura K."/>
        </authorList>
    </citation>
    <scope>NUCLEOTIDE SEQUENCE</scope>
</reference>
<evidence type="ECO:0000313" key="2">
    <source>
        <dbReference type="Proteomes" id="UP001187192"/>
    </source>
</evidence>
<dbReference type="Proteomes" id="UP001187192">
    <property type="component" value="Unassembled WGS sequence"/>
</dbReference>